<comment type="caution">
    <text evidence="2">The sequence shown here is derived from an EMBL/GenBank/DDBJ whole genome shotgun (WGS) entry which is preliminary data.</text>
</comment>
<accession>A0A9W6TYH4</accession>
<organism evidence="2 3">
    <name type="scientific">Phytophthora lilii</name>
    <dbReference type="NCBI Taxonomy" id="2077276"/>
    <lineage>
        <taxon>Eukaryota</taxon>
        <taxon>Sar</taxon>
        <taxon>Stramenopiles</taxon>
        <taxon>Oomycota</taxon>
        <taxon>Peronosporomycetes</taxon>
        <taxon>Peronosporales</taxon>
        <taxon>Peronosporaceae</taxon>
        <taxon>Phytophthora</taxon>
    </lineage>
</organism>
<gene>
    <name evidence="2" type="ORF">Plil01_000856200</name>
</gene>
<dbReference type="EMBL" id="BSXW01000414">
    <property type="protein sequence ID" value="GMF21644.1"/>
    <property type="molecule type" value="Genomic_DNA"/>
</dbReference>
<evidence type="ECO:0000313" key="3">
    <source>
        <dbReference type="Proteomes" id="UP001165083"/>
    </source>
</evidence>
<dbReference type="OrthoDB" id="164749at2759"/>
<reference evidence="2" key="1">
    <citation type="submission" date="2023-04" db="EMBL/GenBank/DDBJ databases">
        <title>Phytophthora lilii NBRC 32176.</title>
        <authorList>
            <person name="Ichikawa N."/>
            <person name="Sato H."/>
            <person name="Tonouchi N."/>
        </authorList>
    </citation>
    <scope>NUCLEOTIDE SEQUENCE</scope>
    <source>
        <strain evidence="2">NBRC 32176</strain>
    </source>
</reference>
<sequence>MCARDRLVLYREPVFNLHSASVSSSAGDGPRHMQRFLPPVSVFQATECRFNQDFTQLAVKVTSAFAGLGGWINASFHKTLIEVEDPKALGFFRNGPVYLQNVAGRGGKWAGELPVRAIPSLQAPRLYNIESYRVVRAIERKLLKDRVWVRIQPLKSQQELQQGDEKKTEEDHPATDTRENQEEEEVSANETVGPDAWVIERNANTAQRVMVPWGSNRIEDVPVNDNAERYYRTIYSRRPLPLRRTADLQAEVVGHLEPGSVFSSTQRVLNDKGHMWIRVALPSEKAAHISKTPGKDDDEDSNASNSNPDNNADESKEEEDDFEDLGKPVRYGYAIQANAKTNTCMVQEIPAPGKMNPKQFYQVFLSSDNAYSQPKSSNQEEESEGTGAPANTIAARAEASNTAKEVFYVKNGAILSAIGTVFNAEQGRMWLQVLATELDPAMRVKHQWPLTDAEQNLNVVYIPMCDPKKNSHETVLKPIHRELARIDNPLKAEKDGSRSPSRVVFSGRASKLFGSHLLRPSTTDLPSAFQKKEPESLSSGITVHDPVARAAGENDRAQSLKDEITAWQLQTGNRVTQLYAQLGSATGYALSCFRRPFASCLAHQEAKRRYRQLDQEEEGMEEYALDDDEVHV</sequence>
<feature type="region of interest" description="Disordered" evidence="1">
    <location>
        <begin position="158"/>
        <end position="197"/>
    </location>
</feature>
<evidence type="ECO:0000313" key="2">
    <source>
        <dbReference type="EMBL" id="GMF21644.1"/>
    </source>
</evidence>
<feature type="region of interest" description="Disordered" evidence="1">
    <location>
        <begin position="287"/>
        <end position="325"/>
    </location>
</feature>
<name>A0A9W6TYH4_9STRA</name>
<dbReference type="AlphaFoldDB" id="A0A9W6TYH4"/>
<proteinExistence type="predicted"/>
<feature type="compositionally biased region" description="Basic and acidic residues" evidence="1">
    <location>
        <begin position="163"/>
        <end position="180"/>
    </location>
</feature>
<dbReference type="Proteomes" id="UP001165083">
    <property type="component" value="Unassembled WGS sequence"/>
</dbReference>
<keyword evidence="3" id="KW-1185">Reference proteome</keyword>
<protein>
    <submittedName>
        <fullName evidence="2">Unnamed protein product</fullName>
    </submittedName>
</protein>
<evidence type="ECO:0000256" key="1">
    <source>
        <dbReference type="SAM" id="MobiDB-lite"/>
    </source>
</evidence>
<feature type="compositionally biased region" description="Acidic residues" evidence="1">
    <location>
        <begin position="311"/>
        <end position="323"/>
    </location>
</feature>